<keyword evidence="7" id="KW-1185">Reference proteome</keyword>
<dbReference type="eggNOG" id="COG2082">
    <property type="taxonomic scope" value="Bacteria"/>
</dbReference>
<evidence type="ECO:0000313" key="6">
    <source>
        <dbReference type="EMBL" id="ACV23124.1"/>
    </source>
</evidence>
<dbReference type="Gene3D" id="3.40.50.10230">
    <property type="entry name" value="Cobalamin biosynthesis CobH/CbiC, precorrin-8X methylmutase"/>
    <property type="match status" value="1"/>
</dbReference>
<dbReference type="InterPro" id="IPR036588">
    <property type="entry name" value="CobH/CbiC_sf"/>
</dbReference>
<reference evidence="6 7" key="1">
    <citation type="journal article" date="2009" name="Stand. Genomic Sci.">
        <title>Complete genome sequence of Slackia heliotrinireducens type strain (RHS 1).</title>
        <authorList>
            <person name="Pukall R."/>
            <person name="Lapidus A."/>
            <person name="Nolan M."/>
            <person name="Copeland A."/>
            <person name="Glavina Del Rio T."/>
            <person name="Lucas S."/>
            <person name="Chen F."/>
            <person name="Tice H."/>
            <person name="Cheng J.F."/>
            <person name="Chertkov O."/>
            <person name="Bruce D."/>
            <person name="Goodwin L."/>
            <person name="Kuske C."/>
            <person name="Brettin T."/>
            <person name="Detter J.C."/>
            <person name="Han C."/>
            <person name="Pitluck S."/>
            <person name="Pati A."/>
            <person name="Mavrommatis K."/>
            <person name="Ivanova N."/>
            <person name="Ovchinnikova G."/>
            <person name="Chen A."/>
            <person name="Palaniappan K."/>
            <person name="Schneider S."/>
            <person name="Rohde M."/>
            <person name="Chain P."/>
            <person name="D'haeseleer P."/>
            <person name="Goker M."/>
            <person name="Bristow J."/>
            <person name="Eisen J.A."/>
            <person name="Markowitz V."/>
            <person name="Kyrpides N.C."/>
            <person name="Klenk H.P."/>
            <person name="Hugenholtz P."/>
        </authorList>
    </citation>
    <scope>NUCLEOTIDE SEQUENCE [LARGE SCALE GENOMIC DNA]</scope>
    <source>
        <strain evidence="7">ATCC 29202 / DSM 20476 / NCTC 11029 / RHS 1</strain>
    </source>
</reference>
<dbReference type="InterPro" id="IPR003722">
    <property type="entry name" value="Cbl_synth_CobH/CbiC"/>
</dbReference>
<dbReference type="SUPFAM" id="SSF63965">
    <property type="entry name" value="Precorrin-8X methylmutase CbiC/CobH"/>
    <property type="match status" value="1"/>
</dbReference>
<keyword evidence="4" id="KW-0413">Isomerase</keyword>
<dbReference type="EMBL" id="CP001684">
    <property type="protein sequence ID" value="ACV23124.1"/>
    <property type="molecule type" value="Genomic_DNA"/>
</dbReference>
<dbReference type="PANTHER" id="PTHR43588:SF1">
    <property type="entry name" value="COBALT-PRECORRIN-8 METHYLMUTASE"/>
    <property type="match status" value="1"/>
</dbReference>
<comment type="similarity">
    <text evidence="2">Belongs to the CobH/CbiC family.</text>
</comment>
<name>C7N889_SLAHD</name>
<keyword evidence="3" id="KW-0169">Cobalamin biosynthesis</keyword>
<proteinExistence type="inferred from homology"/>
<gene>
    <name evidence="6" type="ordered locus">Shel_21130</name>
</gene>
<evidence type="ECO:0000313" key="7">
    <source>
        <dbReference type="Proteomes" id="UP000002026"/>
    </source>
</evidence>
<evidence type="ECO:0000256" key="3">
    <source>
        <dbReference type="ARBA" id="ARBA00022573"/>
    </source>
</evidence>
<evidence type="ECO:0000256" key="1">
    <source>
        <dbReference type="ARBA" id="ARBA00004953"/>
    </source>
</evidence>
<organism evidence="6 7">
    <name type="scientific">Slackia heliotrinireducens (strain ATCC 29202 / DSM 20476 / NCTC 11029 / RHS 1)</name>
    <name type="common">Peptococcus heliotrinreducens</name>
    <dbReference type="NCBI Taxonomy" id="471855"/>
    <lineage>
        <taxon>Bacteria</taxon>
        <taxon>Bacillati</taxon>
        <taxon>Actinomycetota</taxon>
        <taxon>Coriobacteriia</taxon>
        <taxon>Eggerthellales</taxon>
        <taxon>Eggerthellaceae</taxon>
        <taxon>Slackia</taxon>
    </lineage>
</organism>
<evidence type="ECO:0000259" key="5">
    <source>
        <dbReference type="Pfam" id="PF02570"/>
    </source>
</evidence>
<dbReference type="HOGENOM" id="CLU_084703_1_1_11"/>
<evidence type="ECO:0000256" key="4">
    <source>
        <dbReference type="ARBA" id="ARBA00023235"/>
    </source>
</evidence>
<accession>C7N889</accession>
<dbReference type="Proteomes" id="UP000002026">
    <property type="component" value="Chromosome"/>
</dbReference>
<dbReference type="GO" id="GO:0009236">
    <property type="term" value="P:cobalamin biosynthetic process"/>
    <property type="evidence" value="ECO:0007669"/>
    <property type="project" value="UniProtKB-UniPathway"/>
</dbReference>
<dbReference type="KEGG" id="shi:Shel_21130"/>
<dbReference type="PANTHER" id="PTHR43588">
    <property type="entry name" value="COBALT-PRECORRIN-8 METHYLMUTASE"/>
    <property type="match status" value="1"/>
</dbReference>
<dbReference type="STRING" id="471855.Shel_21130"/>
<protein>
    <submittedName>
        <fullName evidence="6">Precorrin-8X methylmutase</fullName>
    </submittedName>
</protein>
<dbReference type="Pfam" id="PF02570">
    <property type="entry name" value="CbiC"/>
    <property type="match status" value="1"/>
</dbReference>
<sequence>MTQMQTLTFVAPAEIETRSFQIIGDELAARGIKVDPETEPVVKRVIHTTADFEYAETLRFSEGVVPQSVLALRDGCHVVTDTSMVAAGINKRVLGRFGGQVHTFVADADVAAEAKTRGITRSAVAMERAAALPEPPIYAIGNAPTALVQLADLVQAGKAPMPRLVIGVPVGFVNVVESKELIMGLGCPYIVAVGRKGGSNVAASIVNALLYLASDGARD</sequence>
<feature type="domain" description="Cobalamin biosynthesis precorrin-8X methylmutase CobH/CbiC" evidence="5">
    <location>
        <begin position="14"/>
        <end position="212"/>
    </location>
</feature>
<dbReference type="RefSeq" id="WP_012799224.1">
    <property type="nucleotide sequence ID" value="NC_013165.1"/>
</dbReference>
<evidence type="ECO:0000256" key="2">
    <source>
        <dbReference type="ARBA" id="ARBA00009774"/>
    </source>
</evidence>
<comment type="pathway">
    <text evidence="1">Cofactor biosynthesis; adenosylcobalamin biosynthesis.</text>
</comment>
<dbReference type="GO" id="GO:0016993">
    <property type="term" value="F:precorrin-8X methylmutase activity"/>
    <property type="evidence" value="ECO:0007669"/>
    <property type="project" value="InterPro"/>
</dbReference>
<dbReference type="UniPathway" id="UPA00148"/>
<dbReference type="AlphaFoldDB" id="C7N889"/>